<sequence>MHAYVSLEQDEGGYPPFDSEELDVELRHDGACTVVGVPVFTNGIAVDDIVSVIQTEEDDRWWVTSVMLASGHGTVRVVPHGDTSFDEIVAELQGVGCAAHGTDFGVVAVDVPPEVDADTLDRVLSSGRASGRWEFDVGVAVG</sequence>
<name>A0A502D3F9_9MICO</name>
<gene>
    <name evidence="1" type="ORF">EAH86_02015</name>
</gene>
<dbReference type="InterPro" id="IPR025361">
    <property type="entry name" value="DUF4265"/>
</dbReference>
<dbReference type="EMBL" id="RCZM01000001">
    <property type="protein sequence ID" value="TPG19300.1"/>
    <property type="molecule type" value="Genomic_DNA"/>
</dbReference>
<dbReference type="RefSeq" id="WP_140736945.1">
    <property type="nucleotide sequence ID" value="NZ_RCZM01000001.1"/>
</dbReference>
<proteinExistence type="predicted"/>
<keyword evidence="2" id="KW-1185">Reference proteome</keyword>
<dbReference type="AlphaFoldDB" id="A0A502D3F9"/>
<protein>
    <submittedName>
        <fullName evidence="1">DUF4265 domain-containing protein</fullName>
    </submittedName>
</protein>
<evidence type="ECO:0000313" key="1">
    <source>
        <dbReference type="EMBL" id="TPG19300.1"/>
    </source>
</evidence>
<accession>A0A502D3F9</accession>
<comment type="caution">
    <text evidence="1">The sequence shown here is derived from an EMBL/GenBank/DDBJ whole genome shotgun (WGS) entry which is preliminary data.</text>
</comment>
<dbReference type="OrthoDB" id="3837950at2"/>
<evidence type="ECO:0000313" key="2">
    <source>
        <dbReference type="Proteomes" id="UP000317722"/>
    </source>
</evidence>
<dbReference type="Proteomes" id="UP000317722">
    <property type="component" value="Unassembled WGS sequence"/>
</dbReference>
<dbReference type="Pfam" id="PF14085">
    <property type="entry name" value="DUF4265"/>
    <property type="match status" value="1"/>
</dbReference>
<reference evidence="1 2" key="1">
    <citation type="journal article" date="2019" name="Environ. Microbiol.">
        <title>Species interactions and distinct microbial communities in high Arctic permafrost affected cryosols are associated with the CH4 and CO2 gas fluxes.</title>
        <authorList>
            <person name="Altshuler I."/>
            <person name="Hamel J."/>
            <person name="Turney S."/>
            <person name="Magnuson E."/>
            <person name="Levesque R."/>
            <person name="Greer C."/>
            <person name="Whyte L.G."/>
        </authorList>
    </citation>
    <scope>NUCLEOTIDE SEQUENCE [LARGE SCALE GENOMIC DNA]</scope>
    <source>
        <strain evidence="1 2">S9.3A</strain>
    </source>
</reference>
<organism evidence="1 2">
    <name type="scientific">Pedococcus bigeumensis</name>
    <dbReference type="NCBI Taxonomy" id="433644"/>
    <lineage>
        <taxon>Bacteria</taxon>
        <taxon>Bacillati</taxon>
        <taxon>Actinomycetota</taxon>
        <taxon>Actinomycetes</taxon>
        <taxon>Micrococcales</taxon>
        <taxon>Intrasporangiaceae</taxon>
        <taxon>Pedococcus</taxon>
    </lineage>
</organism>